<keyword evidence="1" id="KW-1133">Transmembrane helix</keyword>
<evidence type="ECO:0000313" key="3">
    <source>
        <dbReference type="Proteomes" id="UP000249061"/>
    </source>
</evidence>
<name>A0A2W5T2J0_9BACT</name>
<feature type="transmembrane region" description="Helical" evidence="1">
    <location>
        <begin position="107"/>
        <end position="128"/>
    </location>
</feature>
<organism evidence="2 3">
    <name type="scientific">Archangium gephyra</name>
    <dbReference type="NCBI Taxonomy" id="48"/>
    <lineage>
        <taxon>Bacteria</taxon>
        <taxon>Pseudomonadati</taxon>
        <taxon>Myxococcota</taxon>
        <taxon>Myxococcia</taxon>
        <taxon>Myxococcales</taxon>
        <taxon>Cystobacterineae</taxon>
        <taxon>Archangiaceae</taxon>
        <taxon>Archangium</taxon>
    </lineage>
</organism>
<accession>A0A2W5T2J0</accession>
<dbReference type="Proteomes" id="UP000249061">
    <property type="component" value="Unassembled WGS sequence"/>
</dbReference>
<protein>
    <recommendedName>
        <fullName evidence="4">DUF4345 domain-containing protein</fullName>
    </recommendedName>
</protein>
<evidence type="ECO:0000256" key="1">
    <source>
        <dbReference type="SAM" id="Phobius"/>
    </source>
</evidence>
<dbReference type="EMBL" id="QFQP01000021">
    <property type="protein sequence ID" value="PZR09292.1"/>
    <property type="molecule type" value="Genomic_DNA"/>
</dbReference>
<gene>
    <name evidence="2" type="ORF">DI536_22180</name>
</gene>
<sequence length="135" mass="14493">MRKLTASGWTMVVFGVSAGLLGVIGLAIPEVTLKLLDFPILERDARANGDFTLTFLAASSMAAVNMGAYYLLAALADLRAFFRWTVPFRVLTFTMFCLAVFRGLAPTGFIGVATWELVGAIATAIALAREKKLTA</sequence>
<evidence type="ECO:0008006" key="4">
    <source>
        <dbReference type="Google" id="ProtNLM"/>
    </source>
</evidence>
<keyword evidence="1" id="KW-0472">Membrane</keyword>
<comment type="caution">
    <text evidence="2">The sequence shown here is derived from an EMBL/GenBank/DDBJ whole genome shotgun (WGS) entry which is preliminary data.</text>
</comment>
<evidence type="ECO:0000313" key="2">
    <source>
        <dbReference type="EMBL" id="PZR09292.1"/>
    </source>
</evidence>
<reference evidence="2 3" key="1">
    <citation type="submission" date="2017-08" db="EMBL/GenBank/DDBJ databases">
        <title>Infants hospitalized years apart are colonized by the same room-sourced microbial strains.</title>
        <authorList>
            <person name="Brooks B."/>
            <person name="Olm M.R."/>
            <person name="Firek B.A."/>
            <person name="Baker R."/>
            <person name="Thomas B.C."/>
            <person name="Morowitz M.J."/>
            <person name="Banfield J.F."/>
        </authorList>
    </citation>
    <scope>NUCLEOTIDE SEQUENCE [LARGE SCALE GENOMIC DNA]</scope>
    <source>
        <strain evidence="2">S2_003_000_R2_14</strain>
    </source>
</reference>
<feature type="transmembrane region" description="Helical" evidence="1">
    <location>
        <begin position="51"/>
        <end position="72"/>
    </location>
</feature>
<keyword evidence="1" id="KW-0812">Transmembrane</keyword>
<dbReference type="AlphaFoldDB" id="A0A2W5T2J0"/>
<proteinExistence type="predicted"/>
<feature type="transmembrane region" description="Helical" evidence="1">
    <location>
        <begin position="84"/>
        <end position="101"/>
    </location>
</feature>